<accession>A0AC35GJE6</accession>
<evidence type="ECO:0000313" key="1">
    <source>
        <dbReference type="Proteomes" id="UP000887580"/>
    </source>
</evidence>
<dbReference type="Proteomes" id="UP000887580">
    <property type="component" value="Unplaced"/>
</dbReference>
<proteinExistence type="predicted"/>
<evidence type="ECO:0000313" key="2">
    <source>
        <dbReference type="WBParaSite" id="PS1159_v2.g5630.t1"/>
    </source>
</evidence>
<protein>
    <submittedName>
        <fullName evidence="2">HpcH/HpaI aldolase/citrate lyase domain-containing protein</fullName>
    </submittedName>
</protein>
<dbReference type="WBParaSite" id="PS1159_v2.g5630.t1">
    <property type="protein sequence ID" value="PS1159_v2.g5630.t1"/>
    <property type="gene ID" value="PS1159_v2.g5630"/>
</dbReference>
<sequence>MRLAHRITYVWFCMLTSLVLLVIYLDGGLGNEAIAIFIVPFLFDMLQNIISRTFSTNVMKIDRKGYIPRRALLYVPGSNEKMLSKVPNIKVDSLVLELEDGVALTSKATARQNIANYLDNLSTKGEHQCFELGVRINSVSSGLLIDDLKELSKAKQLPQAFMIPKVDSPEDLAAIWDAFRSTYGAERIQNSGTRLVIWIEYAQALLDMPRILSTTLNMNKNAGFFKLDAVVFGSDDFCANIGATRSNEGTETLFARQRFVTCCKAFNLQAIDSVYIDIKDLDGLKKQSLEGKSWGFDGKQSIHPSQIPIIQESFLPPPEKVQWAKELIDEFVKHEKSGKGAFTFKGSMIDRPLLLQAMNIVQTIKYLENM</sequence>
<organism evidence="1 2">
    <name type="scientific">Panagrolaimus sp. PS1159</name>
    <dbReference type="NCBI Taxonomy" id="55785"/>
    <lineage>
        <taxon>Eukaryota</taxon>
        <taxon>Metazoa</taxon>
        <taxon>Ecdysozoa</taxon>
        <taxon>Nematoda</taxon>
        <taxon>Chromadorea</taxon>
        <taxon>Rhabditida</taxon>
        <taxon>Tylenchina</taxon>
        <taxon>Panagrolaimomorpha</taxon>
        <taxon>Panagrolaimoidea</taxon>
        <taxon>Panagrolaimidae</taxon>
        <taxon>Panagrolaimus</taxon>
    </lineage>
</organism>
<name>A0AC35GJE6_9BILA</name>
<reference evidence="2" key="1">
    <citation type="submission" date="2022-11" db="UniProtKB">
        <authorList>
            <consortium name="WormBaseParasite"/>
        </authorList>
    </citation>
    <scope>IDENTIFICATION</scope>
</reference>